<feature type="compositionally biased region" description="Polar residues" evidence="1">
    <location>
        <begin position="31"/>
        <end position="46"/>
    </location>
</feature>
<protein>
    <submittedName>
        <fullName evidence="2">Uncharacterized protein</fullName>
    </submittedName>
</protein>
<dbReference type="EMBL" id="FOFJ01000036">
    <property type="protein sequence ID" value="SER26305.1"/>
    <property type="molecule type" value="Genomic_DNA"/>
</dbReference>
<name>A0A1H9MSA9_9GAMM</name>
<evidence type="ECO:0000313" key="3">
    <source>
        <dbReference type="Proteomes" id="UP000199267"/>
    </source>
</evidence>
<sequence length="98" mass="10516">MPAKNTTASTKSLVSAPRPSARRSGKGEPPASSSDTAAVGNHTSKPASKDLVDFNFKVPAEFKKDFRTFCATHGLKGVQYMMEVIEKDMQSKGWAPGN</sequence>
<organism evidence="2 3">
    <name type="scientific">Azotobacter beijerinckii</name>
    <dbReference type="NCBI Taxonomy" id="170623"/>
    <lineage>
        <taxon>Bacteria</taxon>
        <taxon>Pseudomonadati</taxon>
        <taxon>Pseudomonadota</taxon>
        <taxon>Gammaproteobacteria</taxon>
        <taxon>Pseudomonadales</taxon>
        <taxon>Pseudomonadaceae</taxon>
        <taxon>Azotobacter</taxon>
    </lineage>
</organism>
<dbReference type="RefSeq" id="WP_090623823.1">
    <property type="nucleotide sequence ID" value="NZ_FOFJ01000036.1"/>
</dbReference>
<dbReference type="Gene3D" id="1.10.1220.10">
    <property type="entry name" value="Met repressor-like"/>
    <property type="match status" value="1"/>
</dbReference>
<evidence type="ECO:0000313" key="2">
    <source>
        <dbReference type="EMBL" id="SER26305.1"/>
    </source>
</evidence>
<dbReference type="Proteomes" id="UP000199267">
    <property type="component" value="Unassembled WGS sequence"/>
</dbReference>
<accession>A0A1H9MSA9</accession>
<dbReference type="AlphaFoldDB" id="A0A1H9MSA9"/>
<proteinExistence type="predicted"/>
<dbReference type="GO" id="GO:0006355">
    <property type="term" value="P:regulation of DNA-templated transcription"/>
    <property type="evidence" value="ECO:0007669"/>
    <property type="project" value="InterPro"/>
</dbReference>
<reference evidence="2 3" key="1">
    <citation type="submission" date="2016-10" db="EMBL/GenBank/DDBJ databases">
        <authorList>
            <person name="de Groot N.N."/>
        </authorList>
    </citation>
    <scope>NUCLEOTIDE SEQUENCE [LARGE SCALE GENOMIC DNA]</scope>
    <source>
        <strain evidence="2 3">DSM 378</strain>
    </source>
</reference>
<gene>
    <name evidence="2" type="ORF">SAMN04244573_03241</name>
</gene>
<dbReference type="InterPro" id="IPR013321">
    <property type="entry name" value="Arc_rbn_hlx_hlx"/>
</dbReference>
<feature type="region of interest" description="Disordered" evidence="1">
    <location>
        <begin position="1"/>
        <end position="50"/>
    </location>
</feature>
<feature type="compositionally biased region" description="Polar residues" evidence="1">
    <location>
        <begin position="1"/>
        <end position="13"/>
    </location>
</feature>
<evidence type="ECO:0000256" key="1">
    <source>
        <dbReference type="SAM" id="MobiDB-lite"/>
    </source>
</evidence>